<dbReference type="EMBL" id="FQVX01000002">
    <property type="protein sequence ID" value="SHG21595.1"/>
    <property type="molecule type" value="Genomic_DNA"/>
</dbReference>
<keyword evidence="2" id="KW-0732">Signal</keyword>
<evidence type="ECO:0000313" key="4">
    <source>
        <dbReference type="Proteomes" id="UP000184471"/>
    </source>
</evidence>
<feature type="transmembrane region" description="Helical" evidence="1">
    <location>
        <begin position="147"/>
        <end position="165"/>
    </location>
</feature>
<evidence type="ECO:0000313" key="3">
    <source>
        <dbReference type="EMBL" id="SHG21595.1"/>
    </source>
</evidence>
<reference evidence="3 4" key="1">
    <citation type="submission" date="2016-11" db="EMBL/GenBank/DDBJ databases">
        <authorList>
            <person name="Jaros S."/>
            <person name="Januszkiewicz K."/>
            <person name="Wedrychowicz H."/>
        </authorList>
    </citation>
    <scope>NUCLEOTIDE SEQUENCE [LARGE SCALE GENOMIC DNA]</scope>
    <source>
        <strain evidence="3 4">DSM 45408</strain>
    </source>
</reference>
<dbReference type="STRING" id="1070870.SAMN05444351_1828"/>
<keyword evidence="1" id="KW-0472">Membrane</keyword>
<keyword evidence="1" id="KW-1133">Transmembrane helix</keyword>
<organism evidence="3 4">
    <name type="scientific">Geodermatophilus nigrescens</name>
    <dbReference type="NCBI Taxonomy" id="1070870"/>
    <lineage>
        <taxon>Bacteria</taxon>
        <taxon>Bacillati</taxon>
        <taxon>Actinomycetota</taxon>
        <taxon>Actinomycetes</taxon>
        <taxon>Geodermatophilales</taxon>
        <taxon>Geodermatophilaceae</taxon>
        <taxon>Geodermatophilus</taxon>
    </lineage>
</organism>
<dbReference type="OrthoDB" id="5196445at2"/>
<evidence type="ECO:0000256" key="1">
    <source>
        <dbReference type="SAM" id="Phobius"/>
    </source>
</evidence>
<keyword evidence="4" id="KW-1185">Reference proteome</keyword>
<name>A0A1M5I054_9ACTN</name>
<dbReference type="AlphaFoldDB" id="A0A1M5I054"/>
<feature type="signal peptide" evidence="2">
    <location>
        <begin position="1"/>
        <end position="35"/>
    </location>
</feature>
<sequence>MPRHGRRTSSRTPVRLLATAAIAVLVALVPGAAAAAPNRSDPPDVVPVLDCVLTRADGSWTAVFGYDNRTGTTVTIPVGPANQVTPTRYGTPQPTTFEPGLRRGVFAVTVTGGGGPMWHLGSTNLAARQGDAACPPSTQMPADGNGAGLPIVLAAAGGAAALLLARARRRAVAPSA</sequence>
<evidence type="ECO:0008006" key="5">
    <source>
        <dbReference type="Google" id="ProtNLM"/>
    </source>
</evidence>
<dbReference type="RefSeq" id="WP_073419869.1">
    <property type="nucleotide sequence ID" value="NZ_FQVX01000002.1"/>
</dbReference>
<keyword evidence="1" id="KW-0812">Transmembrane</keyword>
<feature type="chain" id="PRO_5012544848" description="MYXO-CTERM domain-containing protein" evidence="2">
    <location>
        <begin position="36"/>
        <end position="176"/>
    </location>
</feature>
<protein>
    <recommendedName>
        <fullName evidence="5">MYXO-CTERM domain-containing protein</fullName>
    </recommendedName>
</protein>
<accession>A0A1M5I054</accession>
<proteinExistence type="predicted"/>
<gene>
    <name evidence="3" type="ORF">SAMN05444351_1828</name>
</gene>
<evidence type="ECO:0000256" key="2">
    <source>
        <dbReference type="SAM" id="SignalP"/>
    </source>
</evidence>
<dbReference type="Proteomes" id="UP000184471">
    <property type="component" value="Unassembled WGS sequence"/>
</dbReference>